<protein>
    <submittedName>
        <fullName evidence="1">Uncharacterized protein</fullName>
    </submittedName>
</protein>
<proteinExistence type="predicted"/>
<evidence type="ECO:0000313" key="2">
    <source>
        <dbReference type="Proteomes" id="UP000308600"/>
    </source>
</evidence>
<reference evidence="1 2" key="1">
    <citation type="journal article" date="2019" name="Nat. Ecol. Evol.">
        <title>Megaphylogeny resolves global patterns of mushroom evolution.</title>
        <authorList>
            <person name="Varga T."/>
            <person name="Krizsan K."/>
            <person name="Foldi C."/>
            <person name="Dima B."/>
            <person name="Sanchez-Garcia M."/>
            <person name="Sanchez-Ramirez S."/>
            <person name="Szollosi G.J."/>
            <person name="Szarkandi J.G."/>
            <person name="Papp V."/>
            <person name="Albert L."/>
            <person name="Andreopoulos W."/>
            <person name="Angelini C."/>
            <person name="Antonin V."/>
            <person name="Barry K.W."/>
            <person name="Bougher N.L."/>
            <person name="Buchanan P."/>
            <person name="Buyck B."/>
            <person name="Bense V."/>
            <person name="Catcheside P."/>
            <person name="Chovatia M."/>
            <person name="Cooper J."/>
            <person name="Damon W."/>
            <person name="Desjardin D."/>
            <person name="Finy P."/>
            <person name="Geml J."/>
            <person name="Haridas S."/>
            <person name="Hughes K."/>
            <person name="Justo A."/>
            <person name="Karasinski D."/>
            <person name="Kautmanova I."/>
            <person name="Kiss B."/>
            <person name="Kocsube S."/>
            <person name="Kotiranta H."/>
            <person name="LaButti K.M."/>
            <person name="Lechner B.E."/>
            <person name="Liimatainen K."/>
            <person name="Lipzen A."/>
            <person name="Lukacs Z."/>
            <person name="Mihaltcheva S."/>
            <person name="Morgado L.N."/>
            <person name="Niskanen T."/>
            <person name="Noordeloos M.E."/>
            <person name="Ohm R.A."/>
            <person name="Ortiz-Santana B."/>
            <person name="Ovrebo C."/>
            <person name="Racz N."/>
            <person name="Riley R."/>
            <person name="Savchenko A."/>
            <person name="Shiryaev A."/>
            <person name="Soop K."/>
            <person name="Spirin V."/>
            <person name="Szebenyi C."/>
            <person name="Tomsovsky M."/>
            <person name="Tulloss R.E."/>
            <person name="Uehling J."/>
            <person name="Grigoriev I.V."/>
            <person name="Vagvolgyi C."/>
            <person name="Papp T."/>
            <person name="Martin F.M."/>
            <person name="Miettinen O."/>
            <person name="Hibbett D.S."/>
            <person name="Nagy L.G."/>
        </authorList>
    </citation>
    <scope>NUCLEOTIDE SEQUENCE [LARGE SCALE GENOMIC DNA]</scope>
    <source>
        <strain evidence="1 2">NL-1719</strain>
    </source>
</reference>
<feature type="non-terminal residue" evidence="1">
    <location>
        <position position="470"/>
    </location>
</feature>
<gene>
    <name evidence="1" type="ORF">BDN72DRAFT_799737</name>
</gene>
<dbReference type="Proteomes" id="UP000308600">
    <property type="component" value="Unassembled WGS sequence"/>
</dbReference>
<evidence type="ECO:0000313" key="1">
    <source>
        <dbReference type="EMBL" id="TFK66583.1"/>
    </source>
</evidence>
<organism evidence="1 2">
    <name type="scientific">Pluteus cervinus</name>
    <dbReference type="NCBI Taxonomy" id="181527"/>
    <lineage>
        <taxon>Eukaryota</taxon>
        <taxon>Fungi</taxon>
        <taxon>Dikarya</taxon>
        <taxon>Basidiomycota</taxon>
        <taxon>Agaricomycotina</taxon>
        <taxon>Agaricomycetes</taxon>
        <taxon>Agaricomycetidae</taxon>
        <taxon>Agaricales</taxon>
        <taxon>Pluteineae</taxon>
        <taxon>Pluteaceae</taxon>
        <taxon>Pluteus</taxon>
    </lineage>
</organism>
<name>A0ACD3ALK6_9AGAR</name>
<sequence length="470" mass="52901">MMRWIRRSGLKDMRAEGSSGLNSRQRGAYLDIRSIVISHPGVQDNNHSHFRVIIEGVDKHGRQRLKYRSNTMKAKSLMEIQWIVDENLCLMESRILITVVRCQQVVTDQMLVKVPISLVDVVTHLHQRPDTAFTVLGPHHKLAIEINQGSLQEILNSVQPPDAALQKLHSAKQTMTMLLSADYGLNAFHPTIKAFIEQVSDMHSKIQGQAIIFSQVEELIDKIGNISSLLSQIQTSSKTTKDVDSALKSLTMGVGVIFSYHCIDAKDLLQAIDKVKHCEELSQIFSDMQQQVKVLSKVIETEHSKKDDSKILQAKLQYLQPVSFVQGTPCLPGTRKEILHMVYTWKERHSPQLFWLTGIAGTGKSTVAESVFRMLSSEEILGAYFTCKRDHAELHNALNVLPTICYHLGIANPQYGQLIANEFHENPSFGMGLGHMQTQFEVLFTQCIKQLSAHEVPKSQCIIIDALDEC</sequence>
<dbReference type="EMBL" id="ML208400">
    <property type="protein sequence ID" value="TFK66583.1"/>
    <property type="molecule type" value="Genomic_DNA"/>
</dbReference>
<accession>A0ACD3ALK6</accession>
<keyword evidence="2" id="KW-1185">Reference proteome</keyword>